<sequence length="257" mass="30405">MENVDFKYNWGKFYWDAWLNDINLQSCDLAVQGLWINLIAMMHKSDQIGYLVINSRPMTVFDIAKRVGIRKDRAERLLKKLIDNDVCSVTEEGILYCRRIVREEKRRSKNSHLLGGLKKGDNLYKKNKLLSDYRLKSQGEQDVIKDSSLYKKIQVGIQDIHIPTYMGRGDDNIKGIIEKNYNFVGYRLPQKWLPDENCRQYAIRLYLCPDKIAEDFCDYWHAKTGKEANKMDWEAAWRRWCRQLVNQKTQAIIKKTI</sequence>
<keyword evidence="2" id="KW-1185">Reference proteome</keyword>
<reference evidence="1 2" key="1">
    <citation type="journal article" date="2014" name="Genome Announc.">
        <title>Draft Genome Sequence of Commensalibacter papalotli MX01, a Symbiont Identified from the Guts of Overwintering Monarch Butterflies.</title>
        <authorList>
            <person name="Servin-Garciduenas L.E."/>
            <person name="Sanchez-Quinto A."/>
            <person name="Martinez-Romero E."/>
        </authorList>
    </citation>
    <scope>NUCLEOTIDE SEQUENCE [LARGE SCALE GENOMIC DNA]</scope>
    <source>
        <strain evidence="2">MX-MONARCH01</strain>
    </source>
</reference>
<dbReference type="Proteomes" id="UP000019250">
    <property type="component" value="Unassembled WGS sequence"/>
</dbReference>
<organism evidence="1 2">
    <name type="scientific">Commensalibacter papalotli</name>
    <name type="common">ex Servin-Garciduenas et al. 2014</name>
    <dbReference type="NCBI Taxonomy" id="1208583"/>
    <lineage>
        <taxon>Bacteria</taxon>
        <taxon>Pseudomonadati</taxon>
        <taxon>Pseudomonadota</taxon>
        <taxon>Alphaproteobacteria</taxon>
        <taxon>Acetobacterales</taxon>
        <taxon>Acetobacteraceae</taxon>
    </lineage>
</organism>
<dbReference type="AlphaFoldDB" id="W7E803"/>
<protein>
    <submittedName>
        <fullName evidence="1">Uncharacterized protein</fullName>
    </submittedName>
</protein>
<dbReference type="RefSeq" id="WP_034338143.1">
    <property type="nucleotide sequence ID" value="NZ_ATSX01000001.1"/>
</dbReference>
<dbReference type="OrthoDB" id="7211084at2"/>
<gene>
    <name evidence="1" type="ORF">COMX_05955</name>
</gene>
<proteinExistence type="predicted"/>
<name>W7E803_9PROT</name>
<comment type="caution">
    <text evidence="1">The sequence shown here is derived from an EMBL/GenBank/DDBJ whole genome shotgun (WGS) entry which is preliminary data.</text>
</comment>
<evidence type="ECO:0000313" key="2">
    <source>
        <dbReference type="Proteomes" id="UP000019250"/>
    </source>
</evidence>
<accession>W7E803</accession>
<evidence type="ECO:0000313" key="1">
    <source>
        <dbReference type="EMBL" id="EUK19271.1"/>
    </source>
</evidence>
<dbReference type="EMBL" id="ATSX01000001">
    <property type="protein sequence ID" value="EUK19271.1"/>
    <property type="molecule type" value="Genomic_DNA"/>
</dbReference>
<dbReference type="eggNOG" id="COG3935">
    <property type="taxonomic scope" value="Bacteria"/>
</dbReference>